<evidence type="ECO:0000256" key="5">
    <source>
        <dbReference type="ARBA" id="ARBA00022771"/>
    </source>
</evidence>
<dbReference type="Gene3D" id="6.10.140.2220">
    <property type="match status" value="1"/>
</dbReference>
<evidence type="ECO:0000256" key="3">
    <source>
        <dbReference type="ARBA" id="ARBA00022691"/>
    </source>
</evidence>
<evidence type="ECO:0000256" key="7">
    <source>
        <dbReference type="ARBA" id="ARBA00093423"/>
    </source>
</evidence>
<evidence type="ECO:0000259" key="13">
    <source>
        <dbReference type="PROSITE" id="PS50865"/>
    </source>
</evidence>
<dbReference type="EMBL" id="CAXLJM020000108">
    <property type="protein sequence ID" value="CAL8135307.1"/>
    <property type="molecule type" value="Genomic_DNA"/>
</dbReference>
<keyword evidence="3" id="KW-0949">S-adenosyl-L-methionine</keyword>
<sequence length="705" mass="79346">MLTVGQIGGGSSLPPRPDSEMRKMCLNMKSSFSAEDWTHFKENITPVRLGFFLENERIKNFVHTLLSTNPSSKNREKAMTLKNAGNKAFGSGENKVAFEWYTKCLAFMPHEDGTSDAAVVYANRSAALFHLTQFSLAERDALLAFQLGYPTELHYKLYERLARCCIETGRYSEASKQLQKATQCLSQAKGLDETKVGKTRSALETLLKTCSGKSSSFSSGRDDISSSTDATYGGTKLPEVVGGRSNYLRACSKGLVLKSNEKKGRFVVANEAFRPGDVILVEKAYVSVLLPQHYHLQCFQCYTPLEAPIVCKSCIHVSYCSTECQDVAWKTHHQYECKILGALKHAGISVICYMALRILTQADPKQVLKWYDLIAPKKRELSTNEDANSSGNEPNKLNGSSVDISTEEYKPDHTAIFQLVTHYDRRGADSDFHQVMMAAYLLNILKNTGYLAKVVEGTNMSAGEVELKISLVLHRCLQFLQFNTHETSGWNPDLVKDNSVGLGGALFNTLALFNHSCNPAIVRYFINDTVVVRTVRTIRPGEEVTENYGPCFITHEKKERKGTLWEQFWFDCECVACNQDWPTFDKLTSEGLRFRCEHCGAYVSKMDENLGLLFKCRRCAQPVNVLKSLKALQESESKYNQAMKFFENGDESNGLGILLENISLLDRYLMAPYKDLHMCQEHVRKCFLNIGNRISKLGFWDPDKI</sequence>
<feature type="region of interest" description="Disordered" evidence="11">
    <location>
        <begin position="382"/>
        <end position="403"/>
    </location>
</feature>
<dbReference type="Gene3D" id="1.10.220.160">
    <property type="match status" value="1"/>
</dbReference>
<protein>
    <recommendedName>
        <fullName evidence="8">Protein-lysine N-methyltransferase SMYD4</fullName>
    </recommendedName>
    <alternativeName>
        <fullName evidence="9">SET and MYND domain-containing protein 4</fullName>
    </alternativeName>
</protein>
<evidence type="ECO:0000313" key="14">
    <source>
        <dbReference type="EMBL" id="CAL8135307.1"/>
    </source>
</evidence>
<dbReference type="InterPro" id="IPR044421">
    <property type="entry name" value="SMYD4_SET"/>
</dbReference>
<feature type="compositionally biased region" description="Gly residues" evidence="11">
    <location>
        <begin position="1"/>
        <end position="11"/>
    </location>
</feature>
<dbReference type="PANTHER" id="PTHR46165">
    <property type="entry name" value="SET AND MYND DOMAIN-CONTAINING PROTEIN 4"/>
    <property type="match status" value="1"/>
</dbReference>
<dbReference type="Pfam" id="PF01753">
    <property type="entry name" value="zf-MYND"/>
    <property type="match status" value="1"/>
</dbReference>
<dbReference type="PROSITE" id="PS50865">
    <property type="entry name" value="ZF_MYND_2"/>
    <property type="match status" value="1"/>
</dbReference>
<evidence type="ECO:0000256" key="11">
    <source>
        <dbReference type="SAM" id="MobiDB-lite"/>
    </source>
</evidence>
<comment type="caution">
    <text evidence="14">The sequence shown here is derived from an EMBL/GenBank/DDBJ whole genome shotgun (WGS) entry which is preliminary data.</text>
</comment>
<evidence type="ECO:0000313" key="15">
    <source>
        <dbReference type="Proteomes" id="UP001642540"/>
    </source>
</evidence>
<dbReference type="InterPro" id="IPR002893">
    <property type="entry name" value="Znf_MYND"/>
</dbReference>
<dbReference type="InterPro" id="IPR011990">
    <property type="entry name" value="TPR-like_helical_dom_sf"/>
</dbReference>
<dbReference type="InterPro" id="IPR001214">
    <property type="entry name" value="SET_dom"/>
</dbReference>
<reference evidence="14 15" key="1">
    <citation type="submission" date="2024-08" db="EMBL/GenBank/DDBJ databases">
        <authorList>
            <person name="Cucini C."/>
            <person name="Frati F."/>
        </authorList>
    </citation>
    <scope>NUCLEOTIDE SEQUENCE [LARGE SCALE GENOMIC DNA]</scope>
</reference>
<dbReference type="InterPro" id="IPR052097">
    <property type="entry name" value="SET-MYND_domain_protein"/>
</dbReference>
<evidence type="ECO:0000256" key="8">
    <source>
        <dbReference type="ARBA" id="ARBA00093635"/>
    </source>
</evidence>
<evidence type="ECO:0000256" key="4">
    <source>
        <dbReference type="ARBA" id="ARBA00022723"/>
    </source>
</evidence>
<evidence type="ECO:0000256" key="10">
    <source>
        <dbReference type="PROSITE-ProRule" id="PRU00134"/>
    </source>
</evidence>
<keyword evidence="2" id="KW-0808">Transferase</keyword>
<dbReference type="Pfam" id="PF00856">
    <property type="entry name" value="SET"/>
    <property type="match status" value="1"/>
</dbReference>
<evidence type="ECO:0000256" key="1">
    <source>
        <dbReference type="ARBA" id="ARBA00022603"/>
    </source>
</evidence>
<organism evidence="14 15">
    <name type="scientific">Orchesella dallaii</name>
    <dbReference type="NCBI Taxonomy" id="48710"/>
    <lineage>
        <taxon>Eukaryota</taxon>
        <taxon>Metazoa</taxon>
        <taxon>Ecdysozoa</taxon>
        <taxon>Arthropoda</taxon>
        <taxon>Hexapoda</taxon>
        <taxon>Collembola</taxon>
        <taxon>Entomobryomorpha</taxon>
        <taxon>Entomobryoidea</taxon>
        <taxon>Orchesellidae</taxon>
        <taxon>Orchesellinae</taxon>
        <taxon>Orchesella</taxon>
    </lineage>
</organism>
<keyword evidence="4" id="KW-0479">Metal-binding</keyword>
<name>A0ABP1RTB9_9HEXA</name>
<keyword evidence="5 10" id="KW-0863">Zinc-finger</keyword>
<gene>
    <name evidence="14" type="ORF">ODALV1_LOCUS25924</name>
</gene>
<evidence type="ECO:0000256" key="6">
    <source>
        <dbReference type="ARBA" id="ARBA00022833"/>
    </source>
</evidence>
<feature type="region of interest" description="Disordered" evidence="11">
    <location>
        <begin position="1"/>
        <end position="20"/>
    </location>
</feature>
<dbReference type="SMART" id="SM00317">
    <property type="entry name" value="SET"/>
    <property type="match status" value="1"/>
</dbReference>
<accession>A0ABP1RTB9</accession>
<dbReference type="PROSITE" id="PS50280">
    <property type="entry name" value="SET"/>
    <property type="match status" value="1"/>
</dbReference>
<comment type="function">
    <text evidence="7">Protein-lysine N-methyltransferase. Monomethylates PRMT5, modulating its transcriptional activity. May also act as a histone methyltransferase. Plays a critical role in cardiac development. Acts as a key epigenetic regulator of gene expression during cardiac development via its dual activities as a methyltransferase and negative regulator of HDAC1.</text>
</comment>
<keyword evidence="6" id="KW-0862">Zinc</keyword>
<dbReference type="Proteomes" id="UP001642540">
    <property type="component" value="Unassembled WGS sequence"/>
</dbReference>
<feature type="domain" description="MYND-type" evidence="13">
    <location>
        <begin position="298"/>
        <end position="337"/>
    </location>
</feature>
<evidence type="ECO:0000256" key="2">
    <source>
        <dbReference type="ARBA" id="ARBA00022679"/>
    </source>
</evidence>
<proteinExistence type="predicted"/>
<feature type="domain" description="SET" evidence="12">
    <location>
        <begin position="253"/>
        <end position="549"/>
    </location>
</feature>
<dbReference type="SUPFAM" id="SSF82199">
    <property type="entry name" value="SET domain"/>
    <property type="match status" value="1"/>
</dbReference>
<dbReference type="CDD" id="cd10536">
    <property type="entry name" value="SET_SMYD4"/>
    <property type="match status" value="1"/>
</dbReference>
<dbReference type="Gene3D" id="2.170.270.10">
    <property type="entry name" value="SET domain"/>
    <property type="match status" value="2"/>
</dbReference>
<keyword evidence="1" id="KW-0489">Methyltransferase</keyword>
<dbReference type="SUPFAM" id="SSF144232">
    <property type="entry name" value="HIT/MYND zinc finger-like"/>
    <property type="match status" value="1"/>
</dbReference>
<evidence type="ECO:0000259" key="12">
    <source>
        <dbReference type="PROSITE" id="PS50280"/>
    </source>
</evidence>
<evidence type="ECO:0000256" key="9">
    <source>
        <dbReference type="ARBA" id="ARBA00093680"/>
    </source>
</evidence>
<keyword evidence="15" id="KW-1185">Reference proteome</keyword>
<dbReference type="Gene3D" id="1.25.40.10">
    <property type="entry name" value="Tetratricopeptide repeat domain"/>
    <property type="match status" value="2"/>
</dbReference>
<dbReference type="InterPro" id="IPR046341">
    <property type="entry name" value="SET_dom_sf"/>
</dbReference>
<dbReference type="PANTHER" id="PTHR46165:SF7">
    <property type="entry name" value="SET AND MYND DOMAIN-CONTAINING PROTEIN 4"/>
    <property type="match status" value="1"/>
</dbReference>
<dbReference type="SUPFAM" id="SSF48452">
    <property type="entry name" value="TPR-like"/>
    <property type="match status" value="1"/>
</dbReference>
<feature type="compositionally biased region" description="Polar residues" evidence="11">
    <location>
        <begin position="384"/>
        <end position="403"/>
    </location>
</feature>